<dbReference type="Gene3D" id="3.40.190.290">
    <property type="match status" value="1"/>
</dbReference>
<evidence type="ECO:0000256" key="4">
    <source>
        <dbReference type="ARBA" id="ARBA00023163"/>
    </source>
</evidence>
<dbReference type="PANTHER" id="PTHR30537">
    <property type="entry name" value="HTH-TYPE TRANSCRIPTIONAL REGULATOR"/>
    <property type="match status" value="1"/>
</dbReference>
<dbReference type="FunFam" id="1.10.10.10:FF:000001">
    <property type="entry name" value="LysR family transcriptional regulator"/>
    <property type="match status" value="1"/>
</dbReference>
<keyword evidence="2" id="KW-0805">Transcription regulation</keyword>
<gene>
    <name evidence="6" type="ORF">VI08_16480</name>
</gene>
<dbReference type="Gene3D" id="1.10.10.10">
    <property type="entry name" value="Winged helix-like DNA-binding domain superfamily/Winged helix DNA-binding domain"/>
    <property type="match status" value="1"/>
</dbReference>
<organism evidence="6 7">
    <name type="scientific">Luteibacter yeojuensis</name>
    <dbReference type="NCBI Taxonomy" id="345309"/>
    <lineage>
        <taxon>Bacteria</taxon>
        <taxon>Pseudomonadati</taxon>
        <taxon>Pseudomonadota</taxon>
        <taxon>Gammaproteobacteria</taxon>
        <taxon>Lysobacterales</taxon>
        <taxon>Rhodanobacteraceae</taxon>
        <taxon>Luteibacter</taxon>
    </lineage>
</organism>
<dbReference type="InterPro" id="IPR000847">
    <property type="entry name" value="LysR_HTH_N"/>
</dbReference>
<comment type="caution">
    <text evidence="6">The sequence shown here is derived from an EMBL/GenBank/DDBJ whole genome shotgun (WGS) entry which is preliminary data.</text>
</comment>
<dbReference type="PROSITE" id="PS50931">
    <property type="entry name" value="HTH_LYSR"/>
    <property type="match status" value="1"/>
</dbReference>
<dbReference type="Pfam" id="PF03466">
    <property type="entry name" value="LysR_substrate"/>
    <property type="match status" value="1"/>
</dbReference>
<evidence type="ECO:0000313" key="6">
    <source>
        <dbReference type="EMBL" id="KJV28886.1"/>
    </source>
</evidence>
<comment type="similarity">
    <text evidence="1">Belongs to the LysR transcriptional regulatory family.</text>
</comment>
<dbReference type="AlphaFoldDB" id="A0A0F3KCL3"/>
<dbReference type="EMBL" id="JZRB01000042">
    <property type="protein sequence ID" value="KJV28886.1"/>
    <property type="molecule type" value="Genomic_DNA"/>
</dbReference>
<dbReference type="InterPro" id="IPR036390">
    <property type="entry name" value="WH_DNA-bd_sf"/>
</dbReference>
<evidence type="ECO:0000259" key="5">
    <source>
        <dbReference type="PROSITE" id="PS50931"/>
    </source>
</evidence>
<protein>
    <submittedName>
        <fullName evidence="6">LysR family transcriptional regulator</fullName>
    </submittedName>
</protein>
<dbReference type="PATRIC" id="fig|345309.4.peg.3076"/>
<evidence type="ECO:0000256" key="2">
    <source>
        <dbReference type="ARBA" id="ARBA00023015"/>
    </source>
</evidence>
<keyword evidence="3" id="KW-0238">DNA-binding</keyword>
<dbReference type="Proteomes" id="UP000033651">
    <property type="component" value="Unassembled WGS sequence"/>
</dbReference>
<evidence type="ECO:0000256" key="3">
    <source>
        <dbReference type="ARBA" id="ARBA00023125"/>
    </source>
</evidence>
<dbReference type="PANTHER" id="PTHR30537:SF72">
    <property type="entry name" value="LYSR FAMILY TRANSCRIPTIONAL REGULATOR"/>
    <property type="match status" value="1"/>
</dbReference>
<name>A0A0F3KCL3_9GAMM</name>
<reference evidence="6 7" key="1">
    <citation type="submission" date="2015-03" db="EMBL/GenBank/DDBJ databases">
        <title>Draft genome sequence of Luteibacter yeojuensis strain SU11.</title>
        <authorList>
            <person name="Sulaiman J."/>
            <person name="Priya K."/>
            <person name="Chan K.-G."/>
        </authorList>
    </citation>
    <scope>NUCLEOTIDE SEQUENCE [LARGE SCALE GENOMIC DNA]</scope>
    <source>
        <strain evidence="6 7">SU11</strain>
    </source>
</reference>
<dbReference type="RefSeq" id="WP_045830717.1">
    <property type="nucleotide sequence ID" value="NZ_JZRB01000042.1"/>
</dbReference>
<sequence>MDSIGSLQTFVRVAELRSFVDAGRALGVSAAAIGKSIARLETSMGVRLFHRSTRSVTLTAEGHLFLARCRRILDEAEAARAELSERVGSPRGRLRVSLPTVNDLVLPVLADFVAAYPDIALDLDFTDRMVDVVEEGFDAVLRVGTPVDSRLAGRYLGSFNRYLIASSDYLRKHGTPRRPGDLMQHHCMHYRYPSTGRLETWPLRDAADLRLPESLVCNDIQSRVHFATRGHGIAFVPDHSARHALATGAVVTILDDYLDASSSFHLLWPSGRHVLPKLRVFIDFFSEHMFPEGRLRGGG</sequence>
<dbReference type="GO" id="GO:0003700">
    <property type="term" value="F:DNA-binding transcription factor activity"/>
    <property type="evidence" value="ECO:0007669"/>
    <property type="project" value="InterPro"/>
</dbReference>
<evidence type="ECO:0000256" key="1">
    <source>
        <dbReference type="ARBA" id="ARBA00009437"/>
    </source>
</evidence>
<dbReference type="OrthoDB" id="9810065at2"/>
<dbReference type="GO" id="GO:0043565">
    <property type="term" value="F:sequence-specific DNA binding"/>
    <property type="evidence" value="ECO:0007669"/>
    <property type="project" value="TreeGrafter"/>
</dbReference>
<accession>A0A0F3KCL3</accession>
<proteinExistence type="inferred from homology"/>
<evidence type="ECO:0000313" key="7">
    <source>
        <dbReference type="Proteomes" id="UP000033651"/>
    </source>
</evidence>
<keyword evidence="4" id="KW-0804">Transcription</keyword>
<feature type="domain" description="HTH lysR-type" evidence="5">
    <location>
        <begin position="1"/>
        <end position="59"/>
    </location>
</feature>
<dbReference type="InterPro" id="IPR036388">
    <property type="entry name" value="WH-like_DNA-bd_sf"/>
</dbReference>
<dbReference type="Pfam" id="PF00126">
    <property type="entry name" value="HTH_1"/>
    <property type="match status" value="1"/>
</dbReference>
<dbReference type="SUPFAM" id="SSF46785">
    <property type="entry name" value="Winged helix' DNA-binding domain"/>
    <property type="match status" value="1"/>
</dbReference>
<dbReference type="GO" id="GO:0006351">
    <property type="term" value="P:DNA-templated transcription"/>
    <property type="evidence" value="ECO:0007669"/>
    <property type="project" value="TreeGrafter"/>
</dbReference>
<dbReference type="InterPro" id="IPR005119">
    <property type="entry name" value="LysR_subst-bd"/>
</dbReference>
<dbReference type="InterPro" id="IPR058163">
    <property type="entry name" value="LysR-type_TF_proteobact-type"/>
</dbReference>
<dbReference type="CDD" id="cd08476">
    <property type="entry name" value="PBP2_CrgA_like_7"/>
    <property type="match status" value="1"/>
</dbReference>
<dbReference type="SUPFAM" id="SSF53850">
    <property type="entry name" value="Periplasmic binding protein-like II"/>
    <property type="match status" value="1"/>
</dbReference>
<keyword evidence="7" id="KW-1185">Reference proteome</keyword>